<dbReference type="RefSeq" id="WP_349228262.1">
    <property type="nucleotide sequence ID" value="NZ_JBBMFJ010000002.1"/>
</dbReference>
<sequence>MHAFTYHSPTEIIFGKDTQLQLAQQIRKYGGNRVLLVYGSGSIERSGLLNQLCQTLTDSQISYELFGGAKANPTLEHAREGVKLALKCGADFVIGAGGGSVIDTAKAIAIGAANAPTDIWEFWTREKTPHHALPVGAVLTISAAGSESSDSAVLTNLATGVKRGLGTELNRPRFAIMNPELTMTLPPYQVACGVTDIMMHTMDRYFNPYENELTDAIAEALLRTVIAKGRVAVQNPKDYDSMSELMWAGSLSHNGLTGLGGMKDFAVHQLGHELSAMFDTAHGASLATVWGSWAKAVYQTKPSRFARFARNVWGIAETDDTKAALSGIEKTVAFFRSIGMPASLEENKDIGVQDDVTLHDLAYRCTYHRTRTIGTFQVLGEEEIYQIYKAANHTEKF</sequence>
<reference evidence="4 5" key="1">
    <citation type="submission" date="2024-03" db="EMBL/GenBank/DDBJ databases">
        <title>Human intestinal bacterial collection.</title>
        <authorList>
            <person name="Pauvert C."/>
            <person name="Hitch T.C.A."/>
            <person name="Clavel T."/>
        </authorList>
    </citation>
    <scope>NUCLEOTIDE SEQUENCE [LARGE SCALE GENOMIC DNA]</scope>
    <source>
        <strain evidence="4 5">CLA-AP-H27</strain>
    </source>
</reference>
<keyword evidence="5" id="KW-1185">Reference proteome</keyword>
<comment type="caution">
    <text evidence="4">The sequence shown here is derived from an EMBL/GenBank/DDBJ whole genome shotgun (WGS) entry which is preliminary data.</text>
</comment>
<dbReference type="Pfam" id="PF00465">
    <property type="entry name" value="Fe-ADH"/>
    <property type="match status" value="1"/>
</dbReference>
<accession>A0ABV1HIN3</accession>
<dbReference type="InterPro" id="IPR001670">
    <property type="entry name" value="ADH_Fe/GldA"/>
</dbReference>
<dbReference type="Gene3D" id="1.20.1090.10">
    <property type="entry name" value="Dehydroquinate synthase-like - alpha domain"/>
    <property type="match status" value="1"/>
</dbReference>
<feature type="domain" description="Alcohol dehydrogenase iron-type/glycerol dehydrogenase GldA" evidence="2">
    <location>
        <begin position="9"/>
        <end position="179"/>
    </location>
</feature>
<dbReference type="PANTHER" id="PTHR43633">
    <property type="entry name" value="ALCOHOL DEHYDROGENASE YQHD"/>
    <property type="match status" value="1"/>
</dbReference>
<keyword evidence="1 4" id="KW-0560">Oxidoreductase</keyword>
<dbReference type="Proteomes" id="UP001437460">
    <property type="component" value="Unassembled WGS sequence"/>
</dbReference>
<evidence type="ECO:0000259" key="2">
    <source>
        <dbReference type="Pfam" id="PF00465"/>
    </source>
</evidence>
<dbReference type="PANTHER" id="PTHR43633:SF1">
    <property type="entry name" value="ALCOHOL DEHYDROGENASE YQHD"/>
    <property type="match status" value="1"/>
</dbReference>
<evidence type="ECO:0000256" key="1">
    <source>
        <dbReference type="ARBA" id="ARBA00023002"/>
    </source>
</evidence>
<dbReference type="EC" id="1.1.1.-" evidence="4"/>
<dbReference type="InterPro" id="IPR056798">
    <property type="entry name" value="ADH_Fe_C"/>
</dbReference>
<dbReference type="SUPFAM" id="SSF56796">
    <property type="entry name" value="Dehydroquinate synthase-like"/>
    <property type="match status" value="1"/>
</dbReference>
<organism evidence="4 5">
    <name type="scientific">Ventrimonas faecis</name>
    <dbReference type="NCBI Taxonomy" id="3133170"/>
    <lineage>
        <taxon>Bacteria</taxon>
        <taxon>Bacillati</taxon>
        <taxon>Bacillota</taxon>
        <taxon>Clostridia</taxon>
        <taxon>Lachnospirales</taxon>
        <taxon>Lachnospiraceae</taxon>
        <taxon>Ventrimonas</taxon>
    </lineage>
</organism>
<dbReference type="GO" id="GO:0016491">
    <property type="term" value="F:oxidoreductase activity"/>
    <property type="evidence" value="ECO:0007669"/>
    <property type="project" value="UniProtKB-KW"/>
</dbReference>
<protein>
    <submittedName>
        <fullName evidence="4">Iron-containing alcohol dehydrogenase</fullName>
        <ecNumber evidence="4">1.1.1.-</ecNumber>
    </submittedName>
</protein>
<feature type="domain" description="Fe-containing alcohol dehydrogenase-like C-terminal" evidence="3">
    <location>
        <begin position="193"/>
        <end position="391"/>
    </location>
</feature>
<dbReference type="CDD" id="cd08187">
    <property type="entry name" value="BDH"/>
    <property type="match status" value="1"/>
</dbReference>
<proteinExistence type="predicted"/>
<evidence type="ECO:0000259" key="3">
    <source>
        <dbReference type="Pfam" id="PF25137"/>
    </source>
</evidence>
<gene>
    <name evidence="4" type="ORF">WMO41_01255</name>
</gene>
<dbReference type="InterPro" id="IPR044731">
    <property type="entry name" value="BDH-like"/>
</dbReference>
<dbReference type="Gene3D" id="3.40.50.1970">
    <property type="match status" value="1"/>
</dbReference>
<name>A0ABV1HIN3_9FIRM</name>
<evidence type="ECO:0000313" key="5">
    <source>
        <dbReference type="Proteomes" id="UP001437460"/>
    </source>
</evidence>
<evidence type="ECO:0000313" key="4">
    <source>
        <dbReference type="EMBL" id="MEQ2561818.1"/>
    </source>
</evidence>
<dbReference type="Pfam" id="PF25137">
    <property type="entry name" value="ADH_Fe_C"/>
    <property type="match status" value="1"/>
</dbReference>
<dbReference type="EMBL" id="JBBMFJ010000002">
    <property type="protein sequence ID" value="MEQ2561818.1"/>
    <property type="molecule type" value="Genomic_DNA"/>
</dbReference>